<dbReference type="AlphaFoldDB" id="A0A9N8HVP1"/>
<dbReference type="PANTHER" id="PTHR48100">
    <property type="entry name" value="BROAD-SPECIFICITY PHOSPHATASE YOR283W-RELATED"/>
    <property type="match status" value="1"/>
</dbReference>
<dbReference type="Pfam" id="PF00300">
    <property type="entry name" value="His_Phos_1"/>
    <property type="match status" value="1"/>
</dbReference>
<sequence length="284" mass="32397">MTEAAKSMARNFERTQLKKLDEAGCLDMAWPISITAQTVGSSAEQSMRTGNDEDESHICTKLIHFQRHGQGYHNLIGEMYRDFLGRPIDLDDKDPAMNPFLREEMLDAPLTEKGRQECAARRTQGAMLSPQVMIVSPLLRAIQTAMLSFGDHADTVDWIAHEGAREQTGLLQCNKRRTRTEAAQEFPHVDFSTLQDDDDVMWQPDARESPKDETQRIYEFLTDFIMKRPEDELAIVGHSAWLFSMCNAVIDCGEAQELRSIFQTSEIRTMRLSFYKTEESPALQ</sequence>
<comment type="caution">
    <text evidence="1">The sequence shown here is derived from an EMBL/GenBank/DDBJ whole genome shotgun (WGS) entry which is preliminary data.</text>
</comment>
<evidence type="ECO:0000313" key="1">
    <source>
        <dbReference type="EMBL" id="CAB9529013.1"/>
    </source>
</evidence>
<organism evidence="1 2">
    <name type="scientific">Seminavis robusta</name>
    <dbReference type="NCBI Taxonomy" id="568900"/>
    <lineage>
        <taxon>Eukaryota</taxon>
        <taxon>Sar</taxon>
        <taxon>Stramenopiles</taxon>
        <taxon>Ochrophyta</taxon>
        <taxon>Bacillariophyta</taxon>
        <taxon>Bacillariophyceae</taxon>
        <taxon>Bacillariophycidae</taxon>
        <taxon>Naviculales</taxon>
        <taxon>Naviculaceae</taxon>
        <taxon>Seminavis</taxon>
    </lineage>
</organism>
<dbReference type="GO" id="GO:0016791">
    <property type="term" value="F:phosphatase activity"/>
    <property type="evidence" value="ECO:0007669"/>
    <property type="project" value="TreeGrafter"/>
</dbReference>
<reference evidence="1" key="1">
    <citation type="submission" date="2020-06" db="EMBL/GenBank/DDBJ databases">
        <authorList>
            <consortium name="Plant Systems Biology data submission"/>
        </authorList>
    </citation>
    <scope>NUCLEOTIDE SEQUENCE</scope>
    <source>
        <strain evidence="1">D6</strain>
    </source>
</reference>
<keyword evidence="2" id="KW-1185">Reference proteome</keyword>
<accession>A0A9N8HVP1</accession>
<dbReference type="OrthoDB" id="496981at2759"/>
<dbReference type="InterPro" id="IPR029033">
    <property type="entry name" value="His_PPase_superfam"/>
</dbReference>
<dbReference type="PANTHER" id="PTHR48100:SF61">
    <property type="entry name" value="PHOSPHOGLYCERATE MUTASE"/>
    <property type="match status" value="1"/>
</dbReference>
<evidence type="ECO:0000313" key="2">
    <source>
        <dbReference type="Proteomes" id="UP001153069"/>
    </source>
</evidence>
<dbReference type="CDD" id="cd07067">
    <property type="entry name" value="HP_PGM_like"/>
    <property type="match status" value="1"/>
</dbReference>
<protein>
    <submittedName>
        <fullName evidence="1">Mutase-like protein</fullName>
    </submittedName>
</protein>
<dbReference type="EMBL" id="CAICTM010002378">
    <property type="protein sequence ID" value="CAB9529013.1"/>
    <property type="molecule type" value="Genomic_DNA"/>
</dbReference>
<name>A0A9N8HVP1_9STRA</name>
<dbReference type="InterPro" id="IPR050275">
    <property type="entry name" value="PGM_Phosphatase"/>
</dbReference>
<gene>
    <name evidence="1" type="ORF">SEMRO_2380_G325450.1</name>
</gene>
<dbReference type="InterPro" id="IPR013078">
    <property type="entry name" value="His_Pase_superF_clade-1"/>
</dbReference>
<proteinExistence type="predicted"/>
<dbReference type="Proteomes" id="UP001153069">
    <property type="component" value="Unassembled WGS sequence"/>
</dbReference>
<dbReference type="SMART" id="SM00855">
    <property type="entry name" value="PGAM"/>
    <property type="match status" value="1"/>
</dbReference>
<dbReference type="GO" id="GO:0005737">
    <property type="term" value="C:cytoplasm"/>
    <property type="evidence" value="ECO:0007669"/>
    <property type="project" value="TreeGrafter"/>
</dbReference>
<dbReference type="SUPFAM" id="SSF53254">
    <property type="entry name" value="Phosphoglycerate mutase-like"/>
    <property type="match status" value="1"/>
</dbReference>
<dbReference type="Gene3D" id="3.40.50.1240">
    <property type="entry name" value="Phosphoglycerate mutase-like"/>
    <property type="match status" value="1"/>
</dbReference>